<keyword evidence="1" id="KW-1133">Transmembrane helix</keyword>
<evidence type="ECO:0000256" key="1">
    <source>
        <dbReference type="SAM" id="Phobius"/>
    </source>
</evidence>
<feature type="transmembrane region" description="Helical" evidence="1">
    <location>
        <begin position="129"/>
        <end position="152"/>
    </location>
</feature>
<dbReference type="EMBL" id="JAZHXI010000004">
    <property type="protein sequence ID" value="KAL2072611.1"/>
    <property type="molecule type" value="Genomic_DNA"/>
</dbReference>
<reference evidence="3 4" key="1">
    <citation type="journal article" date="2024" name="Commun. Biol.">
        <title>Comparative genomic analysis of thermophilic fungi reveals convergent evolutionary adaptations and gene losses.</title>
        <authorList>
            <person name="Steindorff A.S."/>
            <person name="Aguilar-Pontes M.V."/>
            <person name="Robinson A.J."/>
            <person name="Andreopoulos B."/>
            <person name="LaButti K."/>
            <person name="Kuo A."/>
            <person name="Mondo S."/>
            <person name="Riley R."/>
            <person name="Otillar R."/>
            <person name="Haridas S."/>
            <person name="Lipzen A."/>
            <person name="Grimwood J."/>
            <person name="Schmutz J."/>
            <person name="Clum A."/>
            <person name="Reid I.D."/>
            <person name="Moisan M.C."/>
            <person name="Butler G."/>
            <person name="Nguyen T.T.M."/>
            <person name="Dewar K."/>
            <person name="Conant G."/>
            <person name="Drula E."/>
            <person name="Henrissat B."/>
            <person name="Hansel C."/>
            <person name="Singer S."/>
            <person name="Hutchinson M.I."/>
            <person name="de Vries R.P."/>
            <person name="Natvig D.O."/>
            <person name="Powell A.J."/>
            <person name="Tsang A."/>
            <person name="Grigoriev I.V."/>
        </authorList>
    </citation>
    <scope>NUCLEOTIDE SEQUENCE [LARGE SCALE GENOMIC DNA]</scope>
    <source>
        <strain evidence="3 4">CBS 494.80</strain>
    </source>
</reference>
<keyword evidence="1" id="KW-0472">Membrane</keyword>
<comment type="caution">
    <text evidence="3">The sequence shown here is derived from an EMBL/GenBank/DDBJ whole genome shotgun (WGS) entry which is preliminary data.</text>
</comment>
<sequence>MQPTTLPLVLSLLSIISSAAAQAATGPAAAAPSPDGLIVPFTSGLPVCASKCGPLFDVQGACSPPATQAIDQNCFCNDSRLTVFNNEGGVSLVCGPQSCTDPTQQQALKTCKPKAAAGNNNASWISGHYQWVIMIVVIFFAIVFGWIGACLFRRRYLRKKEREIEMKPPVAWGPHQMQGATGGYQYGDGVADTSRGGPGSAGGYAKEYAAAAVTPADGRKAKRESKGLHKKTRTRIRAGIWRSKESGLRIWDLGASSVKLNSKGKGNVLLLDDGGLSTKRRGGKSL</sequence>
<evidence type="ECO:0000313" key="4">
    <source>
        <dbReference type="Proteomes" id="UP001595075"/>
    </source>
</evidence>
<feature type="chain" id="PRO_5047522902" description="Integral membrane protein" evidence="2">
    <location>
        <begin position="22"/>
        <end position="286"/>
    </location>
</feature>
<keyword evidence="1" id="KW-0812">Transmembrane</keyword>
<name>A0ABR4CRL0_9HELO</name>
<keyword evidence="4" id="KW-1185">Reference proteome</keyword>
<protein>
    <recommendedName>
        <fullName evidence="5">Integral membrane protein</fullName>
    </recommendedName>
</protein>
<proteinExistence type="predicted"/>
<keyword evidence="2" id="KW-0732">Signal</keyword>
<evidence type="ECO:0000313" key="3">
    <source>
        <dbReference type="EMBL" id="KAL2072611.1"/>
    </source>
</evidence>
<organism evidence="3 4">
    <name type="scientific">Oculimacula yallundae</name>
    <dbReference type="NCBI Taxonomy" id="86028"/>
    <lineage>
        <taxon>Eukaryota</taxon>
        <taxon>Fungi</taxon>
        <taxon>Dikarya</taxon>
        <taxon>Ascomycota</taxon>
        <taxon>Pezizomycotina</taxon>
        <taxon>Leotiomycetes</taxon>
        <taxon>Helotiales</taxon>
        <taxon>Ploettnerulaceae</taxon>
        <taxon>Oculimacula</taxon>
    </lineage>
</organism>
<gene>
    <name evidence="3" type="ORF">VTL71DRAFT_11954</name>
</gene>
<evidence type="ECO:0000256" key="2">
    <source>
        <dbReference type="SAM" id="SignalP"/>
    </source>
</evidence>
<dbReference type="Proteomes" id="UP001595075">
    <property type="component" value="Unassembled WGS sequence"/>
</dbReference>
<feature type="signal peptide" evidence="2">
    <location>
        <begin position="1"/>
        <end position="21"/>
    </location>
</feature>
<evidence type="ECO:0008006" key="5">
    <source>
        <dbReference type="Google" id="ProtNLM"/>
    </source>
</evidence>
<accession>A0ABR4CRL0</accession>